<dbReference type="InterPro" id="IPR029064">
    <property type="entry name" value="Ribosomal_eL30-like_sf"/>
</dbReference>
<evidence type="ECO:0000256" key="1">
    <source>
        <dbReference type="ARBA" id="ARBA00022603"/>
    </source>
</evidence>
<dbReference type="PANTHER" id="PTHR46429">
    <property type="entry name" value="23S RRNA (GUANOSINE-2'-O-)-METHYLTRANSFERASE RLMB"/>
    <property type="match status" value="1"/>
</dbReference>
<feature type="domain" description="RNA 2-O ribose methyltransferase substrate binding" evidence="3">
    <location>
        <begin position="4"/>
        <end position="80"/>
    </location>
</feature>
<proteinExistence type="predicted"/>
<protein>
    <submittedName>
        <fullName evidence="4">23S rRNA (Guanosine-2'-O-)-methyltransferase RlmB</fullName>
    </submittedName>
</protein>
<sequence length="246" mass="27616">MNEIIYGIHSVESVLKVDPFRFLKVYFIENIYNNRLRILMRILKERGVIVQLVTKKQLNNMVNYGIHQGVVALVKKKIFFEKEIIPVLVKKPVVFFLILDGITDSHNLGSCLRSANAAGVDAVIVPKHRTAKLNSIAKKAASGAAELIPLVRVRNLINTLRMLKKHNIWIIGTSSKIGRSLYKSSVIGSLALIMGSEDKGIRYLTYKYCDEIINIPMIGTISSLNVSVATGICLFEFIKKNQFSIQ</sequence>
<evidence type="ECO:0000313" key="5">
    <source>
        <dbReference type="Proteomes" id="UP000242753"/>
    </source>
</evidence>
<dbReference type="KEGG" id="wca:WEOB_185"/>
<dbReference type="RefSeq" id="WP_281264031.1">
    <property type="nucleotide sequence ID" value="NZ_LN774881.1"/>
</dbReference>
<dbReference type="NCBIfam" id="TIGR00186">
    <property type="entry name" value="rRNA_methyl_3"/>
    <property type="match status" value="1"/>
</dbReference>
<dbReference type="InterPro" id="IPR001537">
    <property type="entry name" value="SpoU_MeTrfase"/>
</dbReference>
<dbReference type="Pfam" id="PF08032">
    <property type="entry name" value="SpoU_sub_bind"/>
    <property type="match status" value="1"/>
</dbReference>
<dbReference type="Gene3D" id="3.30.1330.30">
    <property type="match status" value="1"/>
</dbReference>
<name>A0A0H5BWT1_9ENTR</name>
<dbReference type="SUPFAM" id="SSF55315">
    <property type="entry name" value="L30e-like"/>
    <property type="match status" value="1"/>
</dbReference>
<dbReference type="InterPro" id="IPR029028">
    <property type="entry name" value="Alpha/beta_knot_MTases"/>
</dbReference>
<dbReference type="InterPro" id="IPR029026">
    <property type="entry name" value="tRNA_m1G_MTases_N"/>
</dbReference>
<dbReference type="SMART" id="SM00967">
    <property type="entry name" value="SpoU_sub_bind"/>
    <property type="match status" value="1"/>
</dbReference>
<keyword evidence="2 4" id="KW-0808">Transferase</keyword>
<dbReference type="Gene3D" id="3.40.1280.10">
    <property type="match status" value="1"/>
</dbReference>
<dbReference type="PATRIC" id="fig|1594731.3.peg.174"/>
<dbReference type="PANTHER" id="PTHR46429:SF1">
    <property type="entry name" value="23S RRNA (GUANOSINE-2'-O-)-METHYLTRANSFERASE RLMB"/>
    <property type="match status" value="1"/>
</dbReference>
<dbReference type="AlphaFoldDB" id="A0A0H5BWT1"/>
<keyword evidence="1 4" id="KW-0489">Methyltransferase</keyword>
<dbReference type="GO" id="GO:0003723">
    <property type="term" value="F:RNA binding"/>
    <property type="evidence" value="ECO:0007669"/>
    <property type="project" value="InterPro"/>
</dbReference>
<dbReference type="CDD" id="cd18103">
    <property type="entry name" value="SpoU-like_RlmB"/>
    <property type="match status" value="1"/>
</dbReference>
<evidence type="ECO:0000313" key="4">
    <source>
        <dbReference type="EMBL" id="CEN32138.1"/>
    </source>
</evidence>
<accession>A0A0H5BWT1</accession>
<dbReference type="Proteomes" id="UP000242753">
    <property type="component" value="Chromosome I"/>
</dbReference>
<gene>
    <name evidence="4" type="primary">rlmB</name>
    <name evidence="4" type="ORF">WEOB_185</name>
</gene>
<dbReference type="InterPro" id="IPR013123">
    <property type="entry name" value="SpoU_subst-bd"/>
</dbReference>
<keyword evidence="5" id="KW-1185">Reference proteome</keyword>
<organism evidence="4 5">
    <name type="scientific">Candidatus Westeberhardia cardiocondylae</name>
    <dbReference type="NCBI Taxonomy" id="1594731"/>
    <lineage>
        <taxon>Bacteria</taxon>
        <taxon>Pseudomonadati</taxon>
        <taxon>Pseudomonadota</taxon>
        <taxon>Gammaproteobacteria</taxon>
        <taxon>Enterobacterales</taxon>
        <taxon>Enterobacteriaceae</taxon>
        <taxon>ant endosymbionts</taxon>
        <taxon>Candidatus Westeberhardia</taxon>
    </lineage>
</organism>
<dbReference type="EMBL" id="LN774881">
    <property type="protein sequence ID" value="CEN32138.1"/>
    <property type="molecule type" value="Genomic_DNA"/>
</dbReference>
<dbReference type="GO" id="GO:0070039">
    <property type="term" value="F:rRNA (guanosine-2'-O-)-methyltransferase activity"/>
    <property type="evidence" value="ECO:0007669"/>
    <property type="project" value="TreeGrafter"/>
</dbReference>
<reference evidence="5" key="1">
    <citation type="submission" date="2015-01" db="EMBL/GenBank/DDBJ databases">
        <authorList>
            <person name="Manzano-Marin A."/>
            <person name="Manzano-Marin A."/>
        </authorList>
    </citation>
    <scope>NUCLEOTIDE SEQUENCE [LARGE SCALE GENOMIC DNA]</scope>
    <source>
        <strain evidence="5">obscurior</strain>
    </source>
</reference>
<dbReference type="Pfam" id="PF00588">
    <property type="entry name" value="SpoU_methylase"/>
    <property type="match status" value="1"/>
</dbReference>
<dbReference type="InterPro" id="IPR004441">
    <property type="entry name" value="rRNA_MeTrfase_TrmH"/>
</dbReference>
<dbReference type="STRING" id="1594731.WEOB_185"/>
<evidence type="ECO:0000259" key="3">
    <source>
        <dbReference type="SMART" id="SM00967"/>
    </source>
</evidence>
<evidence type="ECO:0000256" key="2">
    <source>
        <dbReference type="ARBA" id="ARBA00022679"/>
    </source>
</evidence>
<dbReference type="GO" id="GO:0005829">
    <property type="term" value="C:cytosol"/>
    <property type="evidence" value="ECO:0007669"/>
    <property type="project" value="TreeGrafter"/>
</dbReference>
<dbReference type="SUPFAM" id="SSF75217">
    <property type="entry name" value="alpha/beta knot"/>
    <property type="match status" value="1"/>
</dbReference>